<dbReference type="InterPro" id="IPR005546">
    <property type="entry name" value="Autotransporte_beta"/>
</dbReference>
<dbReference type="NCBIfam" id="TIGR04393">
    <property type="entry name" value="rpt_T5SS_PEPC"/>
    <property type="match status" value="4"/>
</dbReference>
<evidence type="ECO:0000256" key="1">
    <source>
        <dbReference type="SAM" id="SignalP"/>
    </source>
</evidence>
<proteinExistence type="predicted"/>
<sequence>MNSLSRRARRLPFRLLSGKRLGVLLGSTALVLALAPAAGAADLDLATGTYDVLGTENYGNVTVSGTTAPVVDVNSGATLNATADLTLGDTAGESGTVTVTSDGVSAATVTADRVYVGLSGTGTLDLTGGTLTTSGTNKIYLGWFEGSEGILTATHGSEITTSQFDVGNSGNGTATISGGSTVTVAGDAEIAINVASTSSVTVTGTGSTMTASRLYVGMYGHGTLNIEDGASVSTSGTNKTYLGYNEGGSGTVTLRGTSSLSTENLYVGWNGAGTLNVHDTSNVIVAQDIQLATYGPSSATVAVKGGSMTSDRLYVGMSGTATLQITDGGTVSTAGTNKTFVGYDAGGSGTLAVSGTGSTFTTGEFDIGWNGTGLVAVGIGGTITTTGYINLGTYSGSDGTLAVVAGGTVNVDGGTGTIQIASDAGSKGALVLGNLAGETALEAGSVNAGRVLFGNGDGSIVFNHTGTNYEFDLDVEGNGLIAFYAGYTLLTGDYSAFTGSAAIYGGTMAVDGDFTFVSGSTLTVGVNPDGSGGTLDVDGQLTIDSGSTLDISAADLADTSYSNLTNVTIATATSIDGTFDTVTDDFAFLDVRASYTDTTVSVELERNDVEFASTTSTPNGRAAANAIQSLGNTNALYKSVLALPDGETNQAFRDLSGEPLVSMQQQLSVGPTQGNTIVAQRLRGAFGGVDSGSMPQLAFHGKDTPSYAEIFAPVIWAKAYGSFGKTDSTSRTASLRSQSGGVFAGADVRVLDDWRAGLFAGYGHTAYDVKSLASSGDLDNYSLGAYGGRQFGPVGLRFGASYTWHDISSDRTVAFTGFSESLSADYDAATATAFAEIGYTLGLETLSPGARLEPFAGAALIHRHIDSFSETGGTAALTSASNDSVMGTTTLGLRGETRLAALEEMSSFLFGSVGWRHAYGDATPDRSMHFDGGDAFTVAGTPIDRDTALVETGLRFDFTNGASLNLSYQGDIGKDSREHSAVGNLSFRF</sequence>
<dbReference type="OrthoDB" id="9804931at2"/>
<dbReference type="SUPFAM" id="SSF103515">
    <property type="entry name" value="Autotransporter"/>
    <property type="match status" value="1"/>
</dbReference>
<feature type="signal peptide" evidence="1">
    <location>
        <begin position="1"/>
        <end position="40"/>
    </location>
</feature>
<evidence type="ECO:0000313" key="4">
    <source>
        <dbReference type="Proteomes" id="UP000244081"/>
    </source>
</evidence>
<organism evidence="3 4">
    <name type="scientific">Breoghania corrubedonensis</name>
    <dbReference type="NCBI Taxonomy" id="665038"/>
    <lineage>
        <taxon>Bacteria</taxon>
        <taxon>Pseudomonadati</taxon>
        <taxon>Pseudomonadota</taxon>
        <taxon>Alphaproteobacteria</taxon>
        <taxon>Hyphomicrobiales</taxon>
        <taxon>Stappiaceae</taxon>
        <taxon>Breoghania</taxon>
    </lineage>
</organism>
<keyword evidence="4" id="KW-1185">Reference proteome</keyword>
<dbReference type="EMBL" id="QAYG01000001">
    <property type="protein sequence ID" value="PTW63038.1"/>
    <property type="molecule type" value="Genomic_DNA"/>
</dbReference>
<evidence type="ECO:0000313" key="3">
    <source>
        <dbReference type="EMBL" id="PTW63038.1"/>
    </source>
</evidence>
<feature type="domain" description="Autotransporter" evidence="2">
    <location>
        <begin position="708"/>
        <end position="989"/>
    </location>
</feature>
<dbReference type="AlphaFoldDB" id="A0A2T5VH19"/>
<feature type="chain" id="PRO_5015643191" evidence="1">
    <location>
        <begin position="41"/>
        <end position="989"/>
    </location>
</feature>
<dbReference type="SMART" id="SM00869">
    <property type="entry name" value="Autotransporter"/>
    <property type="match status" value="1"/>
</dbReference>
<dbReference type="PROSITE" id="PS51208">
    <property type="entry name" value="AUTOTRANSPORTER"/>
    <property type="match status" value="1"/>
</dbReference>
<dbReference type="InterPro" id="IPR036709">
    <property type="entry name" value="Autotransporte_beta_dom_sf"/>
</dbReference>
<dbReference type="RefSeq" id="WP_107988524.1">
    <property type="nucleotide sequence ID" value="NZ_QAYG01000001.1"/>
</dbReference>
<comment type="caution">
    <text evidence="3">The sequence shown here is derived from an EMBL/GenBank/DDBJ whole genome shotgun (WGS) entry which is preliminary data.</text>
</comment>
<evidence type="ECO:0000259" key="2">
    <source>
        <dbReference type="PROSITE" id="PS51208"/>
    </source>
</evidence>
<reference evidence="3 4" key="1">
    <citation type="submission" date="2018-04" db="EMBL/GenBank/DDBJ databases">
        <title>Genomic Encyclopedia of Archaeal and Bacterial Type Strains, Phase II (KMG-II): from individual species to whole genera.</title>
        <authorList>
            <person name="Goeker M."/>
        </authorList>
    </citation>
    <scope>NUCLEOTIDE SEQUENCE [LARGE SCALE GENOMIC DNA]</scope>
    <source>
        <strain evidence="3 4">DSM 23382</strain>
    </source>
</reference>
<protein>
    <submittedName>
        <fullName evidence="3">T5SS/PEP-CTERM-associated repeat protein</fullName>
    </submittedName>
</protein>
<dbReference type="Pfam" id="PF03797">
    <property type="entry name" value="Autotransporter"/>
    <property type="match status" value="1"/>
</dbReference>
<name>A0A2T5VH19_9HYPH</name>
<accession>A0A2T5VH19</accession>
<dbReference type="InterPro" id="IPR030895">
    <property type="entry name" value="T5SS_PEPC_rpt"/>
</dbReference>
<gene>
    <name evidence="3" type="ORF">C8N35_1011087</name>
</gene>
<dbReference type="Gene3D" id="2.40.128.130">
    <property type="entry name" value="Autotransporter beta-domain"/>
    <property type="match status" value="1"/>
</dbReference>
<dbReference type="Proteomes" id="UP000244081">
    <property type="component" value="Unassembled WGS sequence"/>
</dbReference>
<keyword evidence="1" id="KW-0732">Signal</keyword>